<dbReference type="Proteomes" id="UP000199262">
    <property type="component" value="Unassembled WGS sequence"/>
</dbReference>
<dbReference type="AlphaFoldDB" id="A0A1G4QML8"/>
<gene>
    <name evidence="2" type="ORF">SAMN02983004_01163</name>
</gene>
<keyword evidence="3" id="KW-1185">Reference proteome</keyword>
<dbReference type="EMBL" id="FMTE01000047">
    <property type="protein sequence ID" value="SCW45651.1"/>
    <property type="molecule type" value="Genomic_DNA"/>
</dbReference>
<reference evidence="3" key="1">
    <citation type="submission" date="2016-10" db="EMBL/GenBank/DDBJ databases">
        <authorList>
            <person name="Varghese N."/>
            <person name="Submissions S."/>
        </authorList>
    </citation>
    <scope>NUCLEOTIDE SEQUENCE [LARGE SCALE GENOMIC DNA]</scope>
    <source>
        <strain evidence="3">ATCC 51557</strain>
    </source>
</reference>
<dbReference type="InterPro" id="IPR056668">
    <property type="entry name" value="BB0158-like"/>
</dbReference>
<evidence type="ECO:0000259" key="1">
    <source>
        <dbReference type="Pfam" id="PF24960"/>
    </source>
</evidence>
<protein>
    <recommendedName>
        <fullName evidence="1">Outer surface lipoprotein BB0158 domain-containing protein</fullName>
    </recommendedName>
</protein>
<proteinExistence type="predicted"/>
<accession>A0A1G4QML8</accession>
<name>A0A1G4QML8_BORJA</name>
<sequence length="48" mass="5768">MEDFLQVMLHGQNLGNSRVIKDRYNNLIKDFEGLRYSYIFSPIRFKIS</sequence>
<organism evidence="2 3">
    <name type="scientific">Borreliella japonica</name>
    <name type="common">Borrelia japonica</name>
    <dbReference type="NCBI Taxonomy" id="34095"/>
    <lineage>
        <taxon>Bacteria</taxon>
        <taxon>Pseudomonadati</taxon>
        <taxon>Spirochaetota</taxon>
        <taxon>Spirochaetia</taxon>
        <taxon>Spirochaetales</taxon>
        <taxon>Borreliaceae</taxon>
        <taxon>Borreliella</taxon>
    </lineage>
</organism>
<evidence type="ECO:0000313" key="2">
    <source>
        <dbReference type="EMBL" id="SCW45651.1"/>
    </source>
</evidence>
<evidence type="ECO:0000313" key="3">
    <source>
        <dbReference type="Proteomes" id="UP000199262"/>
    </source>
</evidence>
<feature type="domain" description="Outer surface lipoprotein BB0158" evidence="1">
    <location>
        <begin position="17"/>
        <end position="46"/>
    </location>
</feature>
<dbReference type="Pfam" id="PF24960">
    <property type="entry name" value="BB0158"/>
    <property type="match status" value="1"/>
</dbReference>